<reference evidence="1" key="1">
    <citation type="submission" date="2023-05" db="EMBL/GenBank/DDBJ databases">
        <authorList>
            <person name="Stuckert A."/>
        </authorList>
    </citation>
    <scope>NUCLEOTIDE SEQUENCE</scope>
</reference>
<evidence type="ECO:0000313" key="2">
    <source>
        <dbReference type="Proteomes" id="UP001162483"/>
    </source>
</evidence>
<dbReference type="Proteomes" id="UP001162483">
    <property type="component" value="Unassembled WGS sequence"/>
</dbReference>
<dbReference type="EMBL" id="CATNWA010007013">
    <property type="protein sequence ID" value="CAI9553168.1"/>
    <property type="molecule type" value="Genomic_DNA"/>
</dbReference>
<proteinExistence type="predicted"/>
<organism evidence="1 2">
    <name type="scientific">Staurois parvus</name>
    <dbReference type="NCBI Taxonomy" id="386267"/>
    <lineage>
        <taxon>Eukaryota</taxon>
        <taxon>Metazoa</taxon>
        <taxon>Chordata</taxon>
        <taxon>Craniata</taxon>
        <taxon>Vertebrata</taxon>
        <taxon>Euteleostomi</taxon>
        <taxon>Amphibia</taxon>
        <taxon>Batrachia</taxon>
        <taxon>Anura</taxon>
        <taxon>Neobatrachia</taxon>
        <taxon>Ranoidea</taxon>
        <taxon>Ranidae</taxon>
        <taxon>Staurois</taxon>
    </lineage>
</organism>
<name>A0ABN9BZV6_9NEOB</name>
<protein>
    <submittedName>
        <fullName evidence="1">Uncharacterized protein</fullName>
    </submittedName>
</protein>
<gene>
    <name evidence="1" type="ORF">SPARVUS_LOCUS3999261</name>
</gene>
<feature type="non-terminal residue" evidence="1">
    <location>
        <position position="97"/>
    </location>
</feature>
<keyword evidence="2" id="KW-1185">Reference proteome</keyword>
<sequence>IQTGVYLPQGKQGICLGRHFLGGGIAPQKKGHMQHGDRVGSERGCGLLDDVCRALLSFLWISRAVKVSVFLSALSMGRGGGGGGLVLVGVRLSSPGR</sequence>
<feature type="non-terminal residue" evidence="1">
    <location>
        <position position="1"/>
    </location>
</feature>
<evidence type="ECO:0000313" key="1">
    <source>
        <dbReference type="EMBL" id="CAI9553168.1"/>
    </source>
</evidence>
<comment type="caution">
    <text evidence="1">The sequence shown here is derived from an EMBL/GenBank/DDBJ whole genome shotgun (WGS) entry which is preliminary data.</text>
</comment>
<accession>A0ABN9BZV6</accession>